<gene>
    <name evidence="1" type="ORF">DFR42_107267</name>
</gene>
<protein>
    <submittedName>
        <fullName evidence="1">Uncharacterized protein</fullName>
    </submittedName>
</protein>
<dbReference type="Proteomes" id="UP000247792">
    <property type="component" value="Unassembled WGS sequence"/>
</dbReference>
<accession>A0A318J1W8</accession>
<keyword evidence="2" id="KW-1185">Reference proteome</keyword>
<dbReference type="EMBL" id="QJKB01000007">
    <property type="protein sequence ID" value="PXX41615.1"/>
    <property type="molecule type" value="Genomic_DNA"/>
</dbReference>
<name>A0A318J1W8_9BURK</name>
<reference evidence="1 2" key="1">
    <citation type="submission" date="2018-05" db="EMBL/GenBank/DDBJ databases">
        <title>Genomic Encyclopedia of Type Strains, Phase IV (KMG-IV): sequencing the most valuable type-strain genomes for metagenomic binning, comparative biology and taxonomic classification.</title>
        <authorList>
            <person name="Goeker M."/>
        </authorList>
    </citation>
    <scope>NUCLEOTIDE SEQUENCE [LARGE SCALE GENOMIC DNA]</scope>
    <source>
        <strain evidence="1 2">DSM 19792</strain>
    </source>
</reference>
<sequence>MLVKGDGKMDLESDLSKNVPEKGEAVPNIVHGSGSVAHQIIGEFLVSLGTHEGYDEIAKNLKLTLFTEKSTETALQIAIFGENAL</sequence>
<evidence type="ECO:0000313" key="1">
    <source>
        <dbReference type="EMBL" id="PXX41615.1"/>
    </source>
</evidence>
<dbReference type="AlphaFoldDB" id="A0A318J1W8"/>
<organism evidence="1 2">
    <name type="scientific">Undibacterium pigrum</name>
    <dbReference type="NCBI Taxonomy" id="401470"/>
    <lineage>
        <taxon>Bacteria</taxon>
        <taxon>Pseudomonadati</taxon>
        <taxon>Pseudomonadota</taxon>
        <taxon>Betaproteobacteria</taxon>
        <taxon>Burkholderiales</taxon>
        <taxon>Oxalobacteraceae</taxon>
        <taxon>Undibacterium</taxon>
    </lineage>
</organism>
<evidence type="ECO:0000313" key="2">
    <source>
        <dbReference type="Proteomes" id="UP000247792"/>
    </source>
</evidence>
<comment type="caution">
    <text evidence="1">The sequence shown here is derived from an EMBL/GenBank/DDBJ whole genome shotgun (WGS) entry which is preliminary data.</text>
</comment>
<proteinExistence type="predicted"/>